<name>K2RCI9_METFP</name>
<feature type="transmembrane region" description="Helical" evidence="1">
    <location>
        <begin position="354"/>
        <end position="374"/>
    </location>
</feature>
<gene>
    <name evidence="2" type="ORF">A994_06041</name>
</gene>
<feature type="transmembrane region" description="Helical" evidence="1">
    <location>
        <begin position="72"/>
        <end position="103"/>
    </location>
</feature>
<dbReference type="AlphaFoldDB" id="K2RCI9"/>
<reference evidence="2 3" key="1">
    <citation type="journal article" date="2012" name="J. Bacteriol.">
        <title>Draft genome sequence of Methanobacterium formicicum DSM 3637, an archaebacterium isolated from the methane producer amoeba Pelomyxa palustris.</title>
        <authorList>
            <person name="Gutierrez G."/>
        </authorList>
    </citation>
    <scope>NUCLEOTIDE SEQUENCE [LARGE SCALE GENOMIC DNA]</scope>
    <source>
        <strain evidence="3">DSM 3637 / PP1</strain>
    </source>
</reference>
<feature type="transmembrane region" description="Helical" evidence="1">
    <location>
        <begin position="261"/>
        <end position="287"/>
    </location>
</feature>
<dbReference type="PATRIC" id="fig|1204725.3.peg.1214"/>
<feature type="transmembrane region" description="Helical" evidence="1">
    <location>
        <begin position="39"/>
        <end position="60"/>
    </location>
</feature>
<feature type="transmembrane region" description="Helical" evidence="1">
    <location>
        <begin position="134"/>
        <end position="152"/>
    </location>
</feature>
<keyword evidence="1" id="KW-0812">Transmembrane</keyword>
<dbReference type="Proteomes" id="UP000007360">
    <property type="component" value="Unassembled WGS sequence"/>
</dbReference>
<keyword evidence="1" id="KW-1133">Transmembrane helix</keyword>
<proteinExistence type="predicted"/>
<evidence type="ECO:0000256" key="1">
    <source>
        <dbReference type="SAM" id="Phobius"/>
    </source>
</evidence>
<sequence length="476" mass="54825">MKYVNGDWANAINGVWSPLYSWLMTPILLLFYNPFNASYVTRIVSLIVGFFTIIGINKLAVTFKLQRLMKRYLLITSIPMILFFAIFYDTPDLLVACLLIYYFSFIFESSYPTTSTSGALCGLIGALAFLSKSYILPFFIVHFIFFNILYYFKGCKINKMQVKKNLIIGLAVFFIISGIWIGALSEKYDKPTISTAINYNHAIIGPDYLKHQGDSLGLIKPPNPTATSVWEDPSIIKLKDWSPFESWENFEFQIKNIINNLYLTLFLIEYYSILSIAIIIISLYYILKQDTEKYFKTKLIYLLITISLYSAGYILMFIQERFFWPVIILLMIWGFYLISSLYKNKVLSAKLRNILIIILMGSFILTPVYGLITYPQTDGEQLSKTLKNNYGIHGNIASNDGWSETNKISYYLNSQYYGLPKNINNSSQLENELMANNITYYFVWGDSSNLTLISYKEITNGKIHGLKIYSWGGKNI</sequence>
<keyword evidence="1" id="KW-0472">Membrane</keyword>
<feature type="transmembrane region" description="Helical" evidence="1">
    <location>
        <begin position="322"/>
        <end position="342"/>
    </location>
</feature>
<dbReference type="RefSeq" id="WP_004030478.1">
    <property type="nucleotide sequence ID" value="NZ_AMPO01000004.1"/>
</dbReference>
<evidence type="ECO:0000313" key="2">
    <source>
        <dbReference type="EMBL" id="EKF86024.1"/>
    </source>
</evidence>
<evidence type="ECO:0000313" key="3">
    <source>
        <dbReference type="Proteomes" id="UP000007360"/>
    </source>
</evidence>
<evidence type="ECO:0008006" key="4">
    <source>
        <dbReference type="Google" id="ProtNLM"/>
    </source>
</evidence>
<organism evidence="2 3">
    <name type="scientific">Methanobacterium formicicum (strain DSM 3637 / PP1)</name>
    <dbReference type="NCBI Taxonomy" id="1204725"/>
    <lineage>
        <taxon>Archaea</taxon>
        <taxon>Methanobacteriati</taxon>
        <taxon>Methanobacteriota</taxon>
        <taxon>Methanomada group</taxon>
        <taxon>Methanobacteria</taxon>
        <taxon>Methanobacteriales</taxon>
        <taxon>Methanobacteriaceae</taxon>
        <taxon>Methanobacterium</taxon>
    </lineage>
</organism>
<keyword evidence="3" id="KW-1185">Reference proteome</keyword>
<feature type="transmembrane region" description="Helical" evidence="1">
    <location>
        <begin position="12"/>
        <end position="33"/>
    </location>
</feature>
<comment type="caution">
    <text evidence="2">The sequence shown here is derived from an EMBL/GenBank/DDBJ whole genome shotgun (WGS) entry which is preliminary data.</text>
</comment>
<dbReference type="EMBL" id="AMPO01000004">
    <property type="protein sequence ID" value="EKF86024.1"/>
    <property type="molecule type" value="Genomic_DNA"/>
</dbReference>
<feature type="transmembrane region" description="Helical" evidence="1">
    <location>
        <begin position="164"/>
        <end position="183"/>
    </location>
</feature>
<feature type="transmembrane region" description="Helical" evidence="1">
    <location>
        <begin position="299"/>
        <end position="316"/>
    </location>
</feature>
<protein>
    <recommendedName>
        <fullName evidence="4">Glycosyltransferase RgtA/B/C/D-like domain-containing protein</fullName>
    </recommendedName>
</protein>
<accession>K2RCI9</accession>